<keyword evidence="16" id="KW-1185">Reference proteome</keyword>
<dbReference type="GO" id="GO:0008233">
    <property type="term" value="F:peptidase activity"/>
    <property type="evidence" value="ECO:0007669"/>
    <property type="project" value="UniProtKB-KW"/>
</dbReference>
<dbReference type="InterPro" id="IPR023834">
    <property type="entry name" value="T7SS_pept_S8A_mycosin"/>
</dbReference>
<feature type="region of interest" description="Disordered" evidence="12">
    <location>
        <begin position="23"/>
        <end position="44"/>
    </location>
</feature>
<protein>
    <submittedName>
        <fullName evidence="15">Type VII secretion-associated serine protease mycosin</fullName>
    </submittedName>
</protein>
<evidence type="ECO:0000256" key="11">
    <source>
        <dbReference type="RuleBase" id="RU003355"/>
    </source>
</evidence>
<comment type="similarity">
    <text evidence="2 10 11">Belongs to the peptidase S8 family.</text>
</comment>
<organism evidence="15 16">
    <name type="scientific">Nocardia halotolerans</name>
    <dbReference type="NCBI Taxonomy" id="1755878"/>
    <lineage>
        <taxon>Bacteria</taxon>
        <taxon>Bacillati</taxon>
        <taxon>Actinomycetota</taxon>
        <taxon>Actinomycetes</taxon>
        <taxon>Mycobacteriales</taxon>
        <taxon>Nocardiaceae</taxon>
        <taxon>Nocardia</taxon>
    </lineage>
</organism>
<dbReference type="PROSITE" id="PS00137">
    <property type="entry name" value="SUBTILASE_HIS"/>
    <property type="match status" value="1"/>
</dbReference>
<dbReference type="EMBL" id="JBHSDL010000030">
    <property type="protein sequence ID" value="MFC4377481.1"/>
    <property type="molecule type" value="Genomic_DNA"/>
</dbReference>
<keyword evidence="7 10" id="KW-0720">Serine protease</keyword>
<evidence type="ECO:0000256" key="5">
    <source>
        <dbReference type="ARBA" id="ARBA00022692"/>
    </source>
</evidence>
<dbReference type="PROSITE" id="PS00138">
    <property type="entry name" value="SUBTILASE_SER"/>
    <property type="match status" value="1"/>
</dbReference>
<feature type="active site" description="Charge relay system" evidence="10">
    <location>
        <position position="120"/>
    </location>
</feature>
<keyword evidence="5 13" id="KW-0812">Transmembrane</keyword>
<dbReference type="InterPro" id="IPR036852">
    <property type="entry name" value="Peptidase_S8/S53_dom_sf"/>
</dbReference>
<evidence type="ECO:0000259" key="14">
    <source>
        <dbReference type="Pfam" id="PF00082"/>
    </source>
</evidence>
<sequence>MAVSLNAGFGLCGTAYGERPPPINPGLLPAGDPAAPPDKTERGSGVNGLCFRTQASSEVAVPTSQRSLDLERAWEFSRGAGQLVAVIDTGVQPHPRLPDLWAAGDYVAAGGDGTEDCDVHGTVVAGIIAATKVEGQGFAGVAPEARILTIRQTSSLYQAEGAGQNKSPEDFPDGYGKVSSLASAIRRAADMGARVINISLVACNPSSPAAEVAFGALGAAVRYAAVEKDVVIVSSAGNADNNCKSGNPSPDPLKPAQSLWDTVRTYVNPAWYDEYVLSVGSVDSNGAPSSFTVPGPWVGIAAPGEGITSLDARTTGISDGKYDNQGKYMPYSGTSFAAPYVSGVAALVRSRFPELSSKQVIERLQATAHAPAEGWNPYIGYGAVDPIAALTNEVPDELPPKESSPARSQQLAVPAAAPPPDNTARNVALIGTGAIALILTLGLLASFPIRRKFGMSEDDI</sequence>
<dbReference type="NCBIfam" id="TIGR03921">
    <property type="entry name" value="T7SS_mycosin"/>
    <property type="match status" value="1"/>
</dbReference>
<evidence type="ECO:0000256" key="8">
    <source>
        <dbReference type="ARBA" id="ARBA00022989"/>
    </source>
</evidence>
<dbReference type="PROSITE" id="PS00136">
    <property type="entry name" value="SUBTILASE_ASP"/>
    <property type="match status" value="1"/>
</dbReference>
<evidence type="ECO:0000313" key="15">
    <source>
        <dbReference type="EMBL" id="MFC4377481.1"/>
    </source>
</evidence>
<evidence type="ECO:0000256" key="6">
    <source>
        <dbReference type="ARBA" id="ARBA00022801"/>
    </source>
</evidence>
<evidence type="ECO:0000313" key="16">
    <source>
        <dbReference type="Proteomes" id="UP001595844"/>
    </source>
</evidence>
<dbReference type="InterPro" id="IPR000209">
    <property type="entry name" value="Peptidase_S8/S53_dom"/>
</dbReference>
<dbReference type="SUPFAM" id="SSF52743">
    <property type="entry name" value="Subtilisin-like"/>
    <property type="match status" value="1"/>
</dbReference>
<evidence type="ECO:0000256" key="12">
    <source>
        <dbReference type="SAM" id="MobiDB-lite"/>
    </source>
</evidence>
<feature type="region of interest" description="Disordered" evidence="12">
    <location>
        <begin position="395"/>
        <end position="419"/>
    </location>
</feature>
<evidence type="ECO:0000256" key="13">
    <source>
        <dbReference type="SAM" id="Phobius"/>
    </source>
</evidence>
<name>A0ABV8VN50_9NOCA</name>
<comment type="caution">
    <text evidence="15">The sequence shown here is derived from an EMBL/GenBank/DDBJ whole genome shotgun (WGS) entry which is preliminary data.</text>
</comment>
<dbReference type="InterPro" id="IPR015500">
    <property type="entry name" value="Peptidase_S8_subtilisin-rel"/>
</dbReference>
<comment type="subcellular location">
    <subcellularLocation>
        <location evidence="1">Cell membrane</location>
        <topology evidence="1">Single-pass membrane protein</topology>
    </subcellularLocation>
</comment>
<keyword evidence="4 10" id="KW-0645">Protease</keyword>
<evidence type="ECO:0000256" key="7">
    <source>
        <dbReference type="ARBA" id="ARBA00022825"/>
    </source>
</evidence>
<feature type="active site" description="Charge relay system" evidence="10">
    <location>
        <position position="335"/>
    </location>
</feature>
<dbReference type="InterPro" id="IPR050131">
    <property type="entry name" value="Peptidase_S8_subtilisin-like"/>
</dbReference>
<evidence type="ECO:0000256" key="9">
    <source>
        <dbReference type="ARBA" id="ARBA00023136"/>
    </source>
</evidence>
<dbReference type="PANTHER" id="PTHR43806:SF11">
    <property type="entry name" value="CEREVISIN-RELATED"/>
    <property type="match status" value="1"/>
</dbReference>
<keyword evidence="6 10" id="KW-0378">Hydrolase</keyword>
<evidence type="ECO:0000256" key="10">
    <source>
        <dbReference type="PROSITE-ProRule" id="PRU01240"/>
    </source>
</evidence>
<evidence type="ECO:0000256" key="2">
    <source>
        <dbReference type="ARBA" id="ARBA00011073"/>
    </source>
</evidence>
<dbReference type="Proteomes" id="UP001595844">
    <property type="component" value="Unassembled WGS sequence"/>
</dbReference>
<evidence type="ECO:0000256" key="3">
    <source>
        <dbReference type="ARBA" id="ARBA00022475"/>
    </source>
</evidence>
<feature type="active site" description="Charge relay system" evidence="10">
    <location>
        <position position="88"/>
    </location>
</feature>
<dbReference type="InterPro" id="IPR023827">
    <property type="entry name" value="Peptidase_S8_Asp-AS"/>
</dbReference>
<accession>A0ABV8VN50</accession>
<dbReference type="GO" id="GO:0006508">
    <property type="term" value="P:proteolysis"/>
    <property type="evidence" value="ECO:0007669"/>
    <property type="project" value="UniProtKB-KW"/>
</dbReference>
<dbReference type="Pfam" id="PF00082">
    <property type="entry name" value="Peptidase_S8"/>
    <property type="match status" value="1"/>
</dbReference>
<dbReference type="PROSITE" id="PS51892">
    <property type="entry name" value="SUBTILASE"/>
    <property type="match status" value="1"/>
</dbReference>
<feature type="domain" description="Peptidase S8/S53" evidence="14">
    <location>
        <begin position="79"/>
        <end position="382"/>
    </location>
</feature>
<feature type="transmembrane region" description="Helical" evidence="13">
    <location>
        <begin position="427"/>
        <end position="447"/>
    </location>
</feature>
<dbReference type="PANTHER" id="PTHR43806">
    <property type="entry name" value="PEPTIDASE S8"/>
    <property type="match status" value="1"/>
</dbReference>
<reference evidence="16" key="1">
    <citation type="journal article" date="2019" name="Int. J. Syst. Evol. Microbiol.">
        <title>The Global Catalogue of Microorganisms (GCM) 10K type strain sequencing project: providing services to taxonomists for standard genome sequencing and annotation.</title>
        <authorList>
            <consortium name="The Broad Institute Genomics Platform"/>
            <consortium name="The Broad Institute Genome Sequencing Center for Infectious Disease"/>
            <person name="Wu L."/>
            <person name="Ma J."/>
        </authorList>
    </citation>
    <scope>NUCLEOTIDE SEQUENCE [LARGE SCALE GENOMIC DNA]</scope>
    <source>
        <strain evidence="16">IBRC-M 10490</strain>
    </source>
</reference>
<dbReference type="RefSeq" id="WP_378568154.1">
    <property type="nucleotide sequence ID" value="NZ_JBHSDL010000030.1"/>
</dbReference>
<dbReference type="InterPro" id="IPR022398">
    <property type="entry name" value="Peptidase_S8_His-AS"/>
</dbReference>
<keyword evidence="8 13" id="KW-1133">Transmembrane helix</keyword>
<evidence type="ECO:0000256" key="1">
    <source>
        <dbReference type="ARBA" id="ARBA00004162"/>
    </source>
</evidence>
<keyword evidence="9 13" id="KW-0472">Membrane</keyword>
<proteinExistence type="inferred from homology"/>
<evidence type="ECO:0000256" key="4">
    <source>
        <dbReference type="ARBA" id="ARBA00022670"/>
    </source>
</evidence>
<dbReference type="InterPro" id="IPR023828">
    <property type="entry name" value="Peptidase_S8_Ser-AS"/>
</dbReference>
<gene>
    <name evidence="15" type="primary">mycP</name>
    <name evidence="15" type="ORF">ACFO5K_25705</name>
</gene>
<keyword evidence="3" id="KW-1003">Cell membrane</keyword>
<dbReference type="Gene3D" id="3.40.50.200">
    <property type="entry name" value="Peptidase S8/S53 domain"/>
    <property type="match status" value="1"/>
</dbReference>
<dbReference type="PRINTS" id="PR00723">
    <property type="entry name" value="SUBTILISIN"/>
</dbReference>